<evidence type="ECO:0008006" key="3">
    <source>
        <dbReference type="Google" id="ProtNLM"/>
    </source>
</evidence>
<protein>
    <recommendedName>
        <fullName evidence="3">C2H2-type domain-containing protein</fullName>
    </recommendedName>
</protein>
<reference evidence="1 2" key="1">
    <citation type="submission" date="2018-09" db="EMBL/GenBank/DDBJ databases">
        <title>Micromonospora sp. nov. MS1-9, isolated from a root of Musa sp.</title>
        <authorList>
            <person name="Kuncharoen N."/>
            <person name="Kudo T."/>
            <person name="Ohkuma M."/>
            <person name="Yuki M."/>
            <person name="Tanasupawat S."/>
        </authorList>
    </citation>
    <scope>NUCLEOTIDE SEQUENCE [LARGE SCALE GENOMIC DNA]</scope>
    <source>
        <strain evidence="1 2">NGC1-4</strain>
    </source>
</reference>
<proteinExistence type="predicted"/>
<dbReference type="Proteomes" id="UP000271548">
    <property type="component" value="Unassembled WGS sequence"/>
</dbReference>
<sequence>MTTVEELLAQAAADPRAAAWGVLYERACHEGFYEAEETMLITRLANIAAEFAPADRDEPLILAGQLAADMDEESHRRNAETLAQLRHLATDWLPTPTDAQSFIYRLRAVMALEGDMLWGQELERLIHDEVEIECPQCETSLFIAFGERGHFATHEDYATKSDVVQTPLLPAGSADLEGVGLRLHRMSTEVGQQAVAEAVAHIFGRATCTQCGSTFRVSDQVERY</sequence>
<name>A0ABX9R138_9ACTN</name>
<evidence type="ECO:0000313" key="2">
    <source>
        <dbReference type="Proteomes" id="UP000271548"/>
    </source>
</evidence>
<dbReference type="EMBL" id="RAZS01000008">
    <property type="protein sequence ID" value="RKN16554.1"/>
    <property type="molecule type" value="Genomic_DNA"/>
</dbReference>
<organism evidence="1 2">
    <name type="scientific">Micromonospora musae</name>
    <dbReference type="NCBI Taxonomy" id="1894970"/>
    <lineage>
        <taxon>Bacteria</taxon>
        <taxon>Bacillati</taxon>
        <taxon>Actinomycetota</taxon>
        <taxon>Actinomycetes</taxon>
        <taxon>Micromonosporales</taxon>
        <taxon>Micromonosporaceae</taxon>
        <taxon>Micromonospora</taxon>
    </lineage>
</organism>
<gene>
    <name evidence="1" type="ORF">D7147_22580</name>
</gene>
<evidence type="ECO:0000313" key="1">
    <source>
        <dbReference type="EMBL" id="RKN16554.1"/>
    </source>
</evidence>
<comment type="caution">
    <text evidence="1">The sequence shown here is derived from an EMBL/GenBank/DDBJ whole genome shotgun (WGS) entry which is preliminary data.</text>
</comment>
<dbReference type="RefSeq" id="WP_120680879.1">
    <property type="nucleotide sequence ID" value="NZ_RAZS01000008.1"/>
</dbReference>
<accession>A0ABX9R138</accession>
<keyword evidence="2" id="KW-1185">Reference proteome</keyword>